<evidence type="ECO:0000313" key="2">
    <source>
        <dbReference type="EMBL" id="EAU65757.1"/>
    </source>
</evidence>
<proteinExistence type="predicted"/>
<evidence type="ECO:0000313" key="3">
    <source>
        <dbReference type="Proteomes" id="UP000032702"/>
    </source>
</evidence>
<evidence type="ECO:0000256" key="1">
    <source>
        <dbReference type="SAM" id="MobiDB-lite"/>
    </source>
</evidence>
<accession>Q08Z52</accession>
<dbReference type="EMBL" id="AAMD01000072">
    <property type="protein sequence ID" value="EAU65757.1"/>
    <property type="molecule type" value="Genomic_DNA"/>
</dbReference>
<feature type="compositionally biased region" description="Low complexity" evidence="1">
    <location>
        <begin position="85"/>
        <end position="95"/>
    </location>
</feature>
<organism evidence="2 3">
    <name type="scientific">Stigmatella aurantiaca (strain DW4/3-1)</name>
    <dbReference type="NCBI Taxonomy" id="378806"/>
    <lineage>
        <taxon>Bacteria</taxon>
        <taxon>Pseudomonadati</taxon>
        <taxon>Myxococcota</taxon>
        <taxon>Myxococcia</taxon>
        <taxon>Myxococcales</taxon>
        <taxon>Cystobacterineae</taxon>
        <taxon>Archangiaceae</taxon>
        <taxon>Stigmatella</taxon>
    </lineage>
</organism>
<sequence>MLPHPEPSEYPAAPRRPEPASHSHPPAPWAHLTGHMKKLTGVLALSLSLFAGCRSAGDSSVRPDASAPAQTGTSQDALAGDAGIAPAPSEPAALSEAERQAKEACLDQWLKARKLDPYGNDEGTMYMGGTPLFNEATGETKDRLEYVYQKQPESKKACLEAGAAPQGK</sequence>
<protein>
    <submittedName>
        <fullName evidence="2">Uncharacterized protein</fullName>
    </submittedName>
</protein>
<feature type="region of interest" description="Disordered" evidence="1">
    <location>
        <begin position="55"/>
        <end position="101"/>
    </location>
</feature>
<gene>
    <name evidence="2" type="ORF">STIAU_6761</name>
</gene>
<name>Q08Z52_STIAD</name>
<reference evidence="2 3" key="1">
    <citation type="submission" date="2006-04" db="EMBL/GenBank/DDBJ databases">
        <authorList>
            <person name="Nierman W.C."/>
        </authorList>
    </citation>
    <scope>NUCLEOTIDE SEQUENCE [LARGE SCALE GENOMIC DNA]</scope>
    <source>
        <strain evidence="2 3">DW4/3-1</strain>
    </source>
</reference>
<dbReference type="AlphaFoldDB" id="Q08Z52"/>
<dbReference type="Proteomes" id="UP000032702">
    <property type="component" value="Unassembled WGS sequence"/>
</dbReference>
<feature type="region of interest" description="Disordered" evidence="1">
    <location>
        <begin position="1"/>
        <end position="32"/>
    </location>
</feature>
<comment type="caution">
    <text evidence="2">The sequence shown here is derived from an EMBL/GenBank/DDBJ whole genome shotgun (WGS) entry which is preliminary data.</text>
</comment>